<dbReference type="CDD" id="cd07007">
    <property type="entry name" value="cupin_CapF-like_C"/>
    <property type="match status" value="1"/>
</dbReference>
<organism evidence="3 4">
    <name type="scientific">Candidatus Woesebacteria bacterium GW2011_GWA1_39_8</name>
    <dbReference type="NCBI Taxonomy" id="1618552"/>
    <lineage>
        <taxon>Bacteria</taxon>
        <taxon>Candidatus Woeseibacteriota</taxon>
    </lineage>
</organism>
<dbReference type="InterPro" id="IPR029303">
    <property type="entry name" value="CapF_C"/>
</dbReference>
<dbReference type="InterPro" id="IPR001509">
    <property type="entry name" value="Epimerase_deHydtase"/>
</dbReference>
<dbReference type="InterPro" id="IPR014710">
    <property type="entry name" value="RmlC-like_jellyroll"/>
</dbReference>
<dbReference type="Pfam" id="PF14667">
    <property type="entry name" value="Polysacc_synt_C"/>
    <property type="match status" value="1"/>
</dbReference>
<gene>
    <name evidence="3" type="ORF">UT61_C0023G0002</name>
</gene>
<name>A0A0G0S4X6_9BACT</name>
<accession>A0A0G0S4X6</accession>
<evidence type="ECO:0000259" key="2">
    <source>
        <dbReference type="Pfam" id="PF14667"/>
    </source>
</evidence>
<feature type="domain" description="Capsular polysaccharide assembling protein CapF C-terminal" evidence="2">
    <location>
        <begin position="246"/>
        <end position="355"/>
    </location>
</feature>
<evidence type="ECO:0000313" key="4">
    <source>
        <dbReference type="Proteomes" id="UP000034793"/>
    </source>
</evidence>
<evidence type="ECO:0000259" key="1">
    <source>
        <dbReference type="Pfam" id="PF01370"/>
    </source>
</evidence>
<dbReference type="Gene3D" id="2.60.120.10">
    <property type="entry name" value="Jelly Rolls"/>
    <property type="match status" value="1"/>
</dbReference>
<dbReference type="Proteomes" id="UP000034793">
    <property type="component" value="Unassembled WGS sequence"/>
</dbReference>
<dbReference type="SUPFAM" id="SSF51735">
    <property type="entry name" value="NAD(P)-binding Rossmann-fold domains"/>
    <property type="match status" value="1"/>
</dbReference>
<comment type="caution">
    <text evidence="3">The sequence shown here is derived from an EMBL/GenBank/DDBJ whole genome shotgun (WGS) entry which is preliminary data.</text>
</comment>
<dbReference type="Gene3D" id="3.40.50.720">
    <property type="entry name" value="NAD(P)-binding Rossmann-like Domain"/>
    <property type="match status" value="1"/>
</dbReference>
<feature type="domain" description="NAD-dependent epimerase/dehydratase" evidence="1">
    <location>
        <begin position="39"/>
        <end position="177"/>
    </location>
</feature>
<dbReference type="InterPro" id="IPR011051">
    <property type="entry name" value="RmlC_Cupin_sf"/>
</dbReference>
<proteinExistence type="predicted"/>
<protein>
    <submittedName>
        <fullName evidence="3">NAD-dependent epimerase/dehydratase</fullName>
    </submittedName>
</protein>
<dbReference type="Pfam" id="PF01370">
    <property type="entry name" value="Epimerase"/>
    <property type="match status" value="1"/>
</dbReference>
<dbReference type="SUPFAM" id="SSF51182">
    <property type="entry name" value="RmlC-like cupins"/>
    <property type="match status" value="1"/>
</dbReference>
<sequence>MKRVGITGYSDLVGTHLRFYFHKRKDDFSLVLIDDDFSKLADCDAVIHLAELNRGGEEEVYNTNINLTKKVLQALDYNKKPKIIFLSSTHRAGETAYGKAKRESEKMIAEWGEKNKTGTVSIVGPNIFGEFARPYYNTFITTFCHELIEKKNSNINESAFARPIYAEDICSLIFEALIAESPEGIIESLGREMKVGEIYSLLKHFRDEYFSGIIPQCKDKFEQHLFNTFRSCLPANFFPVGIELKKDDRGELFEIVKEKTGGQAFFSTTKPGVVRGNHYHTRKIERFCVVKGEASIKMRKLLSDEILEYKVSGDKPAYVDMPTYYTHSIENIGSEELLTMFWSNEIFNPADPDTFFEPVII</sequence>
<evidence type="ECO:0000313" key="3">
    <source>
        <dbReference type="EMBL" id="KKR29755.1"/>
    </source>
</evidence>
<dbReference type="InterPro" id="IPR050177">
    <property type="entry name" value="Lipid_A_modif_metabolic_enz"/>
</dbReference>
<dbReference type="PATRIC" id="fig|1618552.3.peg.682"/>
<dbReference type="PANTHER" id="PTHR43245">
    <property type="entry name" value="BIFUNCTIONAL POLYMYXIN RESISTANCE PROTEIN ARNA"/>
    <property type="match status" value="1"/>
</dbReference>
<dbReference type="AlphaFoldDB" id="A0A0G0S4X6"/>
<dbReference type="PANTHER" id="PTHR43245:SF55">
    <property type="entry name" value="NAD(P)-BINDING DOMAIN-CONTAINING PROTEIN"/>
    <property type="match status" value="1"/>
</dbReference>
<dbReference type="EMBL" id="LBXL01000023">
    <property type="protein sequence ID" value="KKR29755.1"/>
    <property type="molecule type" value="Genomic_DNA"/>
</dbReference>
<reference evidence="3 4" key="1">
    <citation type="journal article" date="2015" name="Nature">
        <title>rRNA introns, odd ribosomes, and small enigmatic genomes across a large radiation of phyla.</title>
        <authorList>
            <person name="Brown C.T."/>
            <person name="Hug L.A."/>
            <person name="Thomas B.C."/>
            <person name="Sharon I."/>
            <person name="Castelle C.J."/>
            <person name="Singh A."/>
            <person name="Wilkins M.J."/>
            <person name="Williams K.H."/>
            <person name="Banfield J.F."/>
        </authorList>
    </citation>
    <scope>NUCLEOTIDE SEQUENCE [LARGE SCALE GENOMIC DNA]</scope>
</reference>
<dbReference type="InterPro" id="IPR036291">
    <property type="entry name" value="NAD(P)-bd_dom_sf"/>
</dbReference>